<sequence length="289" mass="31311">MWQEPAPPEPGALRVKFLGVSTLLLHDGEHAVLTDGFFSRPSPLRLALGGIAPDRARIRACLRRYGVGRVDALFVAHSHYDHALDSATVAAMTGATLMGSASTRNIALGQGFPGHRFREVVTGRTVEVGGFELTALPAAHSPGDRAPGSVRAPLWTPARASGYRTGDCYALHVHHGGRGLLVQASANSVPGALDGYRAETVYLGIGALGRQDEEFRERYWEHTVTALGARRVVPIHWDDFLRPLHRPLRPLPLLFDDMAASMDFLVGRGRADGVSVRLPRLGRDADPWA</sequence>
<dbReference type="Proteomes" id="UP000676079">
    <property type="component" value="Chromosome"/>
</dbReference>
<name>A0ABX8BV45_9ACTN</name>
<proteinExistence type="predicted"/>
<protein>
    <submittedName>
        <fullName evidence="2">MBL fold metallo-hydrolase</fullName>
    </submittedName>
</protein>
<dbReference type="PANTHER" id="PTHR43546">
    <property type="entry name" value="UPF0173 METAL-DEPENDENT HYDROLASE MJ1163-RELATED"/>
    <property type="match status" value="1"/>
</dbReference>
<organism evidence="2 3">
    <name type="scientific">Nocardiopsis changdeensis</name>
    <dbReference type="NCBI Taxonomy" id="2831969"/>
    <lineage>
        <taxon>Bacteria</taxon>
        <taxon>Bacillati</taxon>
        <taxon>Actinomycetota</taxon>
        <taxon>Actinomycetes</taxon>
        <taxon>Streptosporangiales</taxon>
        <taxon>Nocardiopsidaceae</taxon>
        <taxon>Nocardiopsis</taxon>
    </lineage>
</organism>
<dbReference type="SMART" id="SM00849">
    <property type="entry name" value="Lactamase_B"/>
    <property type="match status" value="1"/>
</dbReference>
<dbReference type="InterPro" id="IPR036866">
    <property type="entry name" value="RibonucZ/Hydroxyglut_hydro"/>
</dbReference>
<evidence type="ECO:0000313" key="2">
    <source>
        <dbReference type="EMBL" id="QUX26120.1"/>
    </source>
</evidence>
<dbReference type="EMBL" id="CP074133">
    <property type="protein sequence ID" value="QUX26120.1"/>
    <property type="molecule type" value="Genomic_DNA"/>
</dbReference>
<evidence type="ECO:0000313" key="3">
    <source>
        <dbReference type="Proteomes" id="UP000676079"/>
    </source>
</evidence>
<dbReference type="PANTHER" id="PTHR43546:SF3">
    <property type="entry name" value="UPF0173 METAL-DEPENDENT HYDROLASE MJ1163"/>
    <property type="match status" value="1"/>
</dbReference>
<dbReference type="Gene3D" id="3.60.15.10">
    <property type="entry name" value="Ribonuclease Z/Hydroxyacylglutathione hydrolase-like"/>
    <property type="match status" value="1"/>
</dbReference>
<dbReference type="InterPro" id="IPR001279">
    <property type="entry name" value="Metallo-B-lactamas"/>
</dbReference>
<dbReference type="Pfam" id="PF12706">
    <property type="entry name" value="Lactamase_B_2"/>
    <property type="match status" value="1"/>
</dbReference>
<dbReference type="InterPro" id="IPR050114">
    <property type="entry name" value="UPF0173_UPF0282_UlaG_hydrolase"/>
</dbReference>
<gene>
    <name evidence="2" type="ORF">KGD84_21230</name>
</gene>
<reference evidence="2 3" key="1">
    <citation type="submission" date="2021-05" db="EMBL/GenBank/DDBJ databases">
        <title>Direct Submission.</title>
        <authorList>
            <person name="Li K."/>
            <person name="Gao J."/>
        </authorList>
    </citation>
    <scope>NUCLEOTIDE SEQUENCE [LARGE SCALE GENOMIC DNA]</scope>
    <source>
        <strain evidence="2 3">Mg02</strain>
    </source>
</reference>
<keyword evidence="3" id="KW-1185">Reference proteome</keyword>
<dbReference type="SUPFAM" id="SSF56281">
    <property type="entry name" value="Metallo-hydrolase/oxidoreductase"/>
    <property type="match status" value="1"/>
</dbReference>
<accession>A0ABX8BV45</accession>
<evidence type="ECO:0000259" key="1">
    <source>
        <dbReference type="SMART" id="SM00849"/>
    </source>
</evidence>
<feature type="domain" description="Metallo-beta-lactamase" evidence="1">
    <location>
        <begin position="19"/>
        <end position="205"/>
    </location>
</feature>